<keyword evidence="3 5" id="KW-0285">Flavoprotein</keyword>
<dbReference type="AlphaFoldDB" id="A0A849I3Z9"/>
<evidence type="ECO:0000256" key="4">
    <source>
        <dbReference type="ARBA" id="ARBA00022827"/>
    </source>
</evidence>
<evidence type="ECO:0000259" key="6">
    <source>
        <dbReference type="Pfam" id="PF00441"/>
    </source>
</evidence>
<dbReference type="PIRSF" id="PIRSF016578">
    <property type="entry name" value="HsaA"/>
    <property type="match status" value="1"/>
</dbReference>
<dbReference type="RefSeq" id="WP_171219619.1">
    <property type="nucleotide sequence ID" value="NZ_JABEPP010000005.1"/>
</dbReference>
<evidence type="ECO:0000256" key="5">
    <source>
        <dbReference type="RuleBase" id="RU362125"/>
    </source>
</evidence>
<proteinExistence type="inferred from homology"/>
<keyword evidence="5" id="KW-0560">Oxidoreductase</keyword>
<feature type="domain" description="Acyl-CoA dehydrogenase/oxidase N-terminal" evidence="8">
    <location>
        <begin position="6"/>
        <end position="119"/>
    </location>
</feature>
<dbReference type="GO" id="GO:0046359">
    <property type="term" value="P:butyrate catabolic process"/>
    <property type="evidence" value="ECO:0007669"/>
    <property type="project" value="TreeGrafter"/>
</dbReference>
<dbReference type="GO" id="GO:0003995">
    <property type="term" value="F:acyl-CoA dehydrogenase activity"/>
    <property type="evidence" value="ECO:0007669"/>
    <property type="project" value="TreeGrafter"/>
</dbReference>
<keyword evidence="10" id="KW-1185">Reference proteome</keyword>
<gene>
    <name evidence="9" type="ORF">HJG44_17400</name>
</gene>
<dbReference type="Gene3D" id="2.40.110.10">
    <property type="entry name" value="Butyryl-CoA Dehydrogenase, subunit A, domain 2"/>
    <property type="match status" value="1"/>
</dbReference>
<evidence type="ECO:0000259" key="7">
    <source>
        <dbReference type="Pfam" id="PF02770"/>
    </source>
</evidence>
<evidence type="ECO:0000256" key="1">
    <source>
        <dbReference type="ARBA" id="ARBA00001974"/>
    </source>
</evidence>
<dbReference type="InterPro" id="IPR009100">
    <property type="entry name" value="AcylCoA_DH/oxidase_NM_dom_sf"/>
</dbReference>
<feature type="domain" description="Acyl-CoA dehydrogenase/oxidase C-terminal" evidence="6">
    <location>
        <begin position="227"/>
        <end position="373"/>
    </location>
</feature>
<evidence type="ECO:0000256" key="3">
    <source>
        <dbReference type="ARBA" id="ARBA00022630"/>
    </source>
</evidence>
<dbReference type="Pfam" id="PF02771">
    <property type="entry name" value="Acyl-CoA_dh_N"/>
    <property type="match status" value="1"/>
</dbReference>
<evidence type="ECO:0000313" key="9">
    <source>
        <dbReference type="EMBL" id="NNM74152.1"/>
    </source>
</evidence>
<dbReference type="InterPro" id="IPR046373">
    <property type="entry name" value="Acyl-CoA_Oxase/DH_mid-dom_sf"/>
</dbReference>
<dbReference type="Gene3D" id="1.20.140.10">
    <property type="entry name" value="Butyryl-CoA Dehydrogenase, subunit A, domain 3"/>
    <property type="match status" value="1"/>
</dbReference>
<dbReference type="PANTHER" id="PTHR43884">
    <property type="entry name" value="ACYL-COA DEHYDROGENASE"/>
    <property type="match status" value="1"/>
</dbReference>
<dbReference type="GO" id="GO:0033539">
    <property type="term" value="P:fatty acid beta-oxidation using acyl-CoA dehydrogenase"/>
    <property type="evidence" value="ECO:0007669"/>
    <property type="project" value="TreeGrafter"/>
</dbReference>
<evidence type="ECO:0000256" key="2">
    <source>
        <dbReference type="ARBA" id="ARBA00009347"/>
    </source>
</evidence>
<evidence type="ECO:0000259" key="8">
    <source>
        <dbReference type="Pfam" id="PF02771"/>
    </source>
</evidence>
<dbReference type="GO" id="GO:0050660">
    <property type="term" value="F:flavin adenine dinucleotide binding"/>
    <property type="evidence" value="ECO:0007669"/>
    <property type="project" value="InterPro"/>
</dbReference>
<comment type="caution">
    <text evidence="9">The sequence shown here is derived from an EMBL/GenBank/DDBJ whole genome shotgun (WGS) entry which is preliminary data.</text>
</comment>
<dbReference type="SUPFAM" id="SSF47203">
    <property type="entry name" value="Acyl-CoA dehydrogenase C-terminal domain-like"/>
    <property type="match status" value="1"/>
</dbReference>
<dbReference type="InterPro" id="IPR036250">
    <property type="entry name" value="AcylCo_DH-like_C"/>
</dbReference>
<comment type="similarity">
    <text evidence="2 5">Belongs to the acyl-CoA dehydrogenase family.</text>
</comment>
<dbReference type="Proteomes" id="UP000564885">
    <property type="component" value="Unassembled WGS sequence"/>
</dbReference>
<keyword evidence="4 5" id="KW-0274">FAD</keyword>
<sequence>MDFDLSDEQRLLAESVRRFAESKLGGTAPLRRAHDPHFPFDVAALMAKQGLLGITVPVEDGGQGGTLMDAVIAIEQVAAVCPRSADVVQAGNFGPLRTFAAYASAYQKERWLGRLLAGEIVISLAMTEPEAGSAATDLTTSARADGDGYVINGTKIFSTHSPDASIFLVYVRFGPGVGGIGSVIVERGTPGLAFGQPSTFMGGEQWCQLYFEDCRIPAENVLLGPGGFKRQMSGFNAERIGNSARSLALGRHAYELARTYASTRKQFGRELCEFQGLQWSFAEMTLKLEAAQLLLYRAASRADSGLPSVADTSLAKLACNQSGFDVANGAVQVLGGTGYSQESLAEYCLRRTRGWMIAGGSIEMLKNRIAEHVFGRSFSQRDKHAVRA</sequence>
<dbReference type="SUPFAM" id="SSF56645">
    <property type="entry name" value="Acyl-CoA dehydrogenase NM domain-like"/>
    <property type="match status" value="1"/>
</dbReference>
<dbReference type="Pfam" id="PF02770">
    <property type="entry name" value="Acyl-CoA_dh_M"/>
    <property type="match status" value="1"/>
</dbReference>
<dbReference type="InterPro" id="IPR006091">
    <property type="entry name" value="Acyl-CoA_Oxase/DH_mid-dom"/>
</dbReference>
<evidence type="ECO:0000313" key="10">
    <source>
        <dbReference type="Proteomes" id="UP000564885"/>
    </source>
</evidence>
<protein>
    <submittedName>
        <fullName evidence="9">Acyl-CoA dehydrogenase</fullName>
    </submittedName>
</protein>
<organism evidence="9 10">
    <name type="scientific">Enterovirga aerilata</name>
    <dbReference type="NCBI Taxonomy" id="2730920"/>
    <lineage>
        <taxon>Bacteria</taxon>
        <taxon>Pseudomonadati</taxon>
        <taxon>Pseudomonadota</taxon>
        <taxon>Alphaproteobacteria</taxon>
        <taxon>Hyphomicrobiales</taxon>
        <taxon>Methylobacteriaceae</taxon>
        <taxon>Enterovirga</taxon>
    </lineage>
</organism>
<dbReference type="Pfam" id="PF00441">
    <property type="entry name" value="Acyl-CoA_dh_1"/>
    <property type="match status" value="1"/>
</dbReference>
<comment type="cofactor">
    <cofactor evidence="1 5">
        <name>FAD</name>
        <dbReference type="ChEBI" id="CHEBI:57692"/>
    </cofactor>
</comment>
<dbReference type="PANTHER" id="PTHR43884:SF12">
    <property type="entry name" value="ISOVALERYL-COA DEHYDROGENASE, MITOCHONDRIAL-RELATED"/>
    <property type="match status" value="1"/>
</dbReference>
<accession>A0A849I3Z9</accession>
<reference evidence="9 10" key="1">
    <citation type="submission" date="2020-04" db="EMBL/GenBank/DDBJ databases">
        <title>Enterovirga sp. isolate from soil.</title>
        <authorList>
            <person name="Chea S."/>
            <person name="Kim D.-U."/>
        </authorList>
    </citation>
    <scope>NUCLEOTIDE SEQUENCE [LARGE SCALE GENOMIC DNA]</scope>
    <source>
        <strain evidence="9 10">DB1703</strain>
    </source>
</reference>
<dbReference type="InterPro" id="IPR013786">
    <property type="entry name" value="AcylCoA_DH/ox_N"/>
</dbReference>
<dbReference type="InterPro" id="IPR009075">
    <property type="entry name" value="AcylCo_DH/oxidase_C"/>
</dbReference>
<name>A0A849I3Z9_9HYPH</name>
<dbReference type="Gene3D" id="1.10.540.10">
    <property type="entry name" value="Acyl-CoA dehydrogenase/oxidase, N-terminal domain"/>
    <property type="match status" value="1"/>
</dbReference>
<feature type="domain" description="Acyl-CoA oxidase/dehydrogenase middle" evidence="7">
    <location>
        <begin position="124"/>
        <end position="214"/>
    </location>
</feature>
<dbReference type="InterPro" id="IPR037069">
    <property type="entry name" value="AcylCoA_DH/ox_N_sf"/>
</dbReference>
<dbReference type="EMBL" id="JABEPP010000005">
    <property type="protein sequence ID" value="NNM74152.1"/>
    <property type="molecule type" value="Genomic_DNA"/>
</dbReference>